<feature type="compositionally biased region" description="Low complexity" evidence="1">
    <location>
        <begin position="197"/>
        <end position="209"/>
    </location>
</feature>
<dbReference type="OrthoDB" id="2245455at2759"/>
<dbReference type="STRING" id="1314781.A0A165NF29"/>
<reference evidence="2 3" key="1">
    <citation type="journal article" date="2016" name="Mol. Biol. Evol.">
        <title>Comparative Genomics of Early-Diverging Mushroom-Forming Fungi Provides Insights into the Origins of Lignocellulose Decay Capabilities.</title>
        <authorList>
            <person name="Nagy L.G."/>
            <person name="Riley R."/>
            <person name="Tritt A."/>
            <person name="Adam C."/>
            <person name="Daum C."/>
            <person name="Floudas D."/>
            <person name="Sun H."/>
            <person name="Yadav J.S."/>
            <person name="Pangilinan J."/>
            <person name="Larsson K.H."/>
            <person name="Matsuura K."/>
            <person name="Barry K."/>
            <person name="Labutti K."/>
            <person name="Kuo R."/>
            <person name="Ohm R.A."/>
            <person name="Bhattacharya S.S."/>
            <person name="Shirouzu T."/>
            <person name="Yoshinaga Y."/>
            <person name="Martin F.M."/>
            <person name="Grigoriev I.V."/>
            <person name="Hibbett D.S."/>
        </authorList>
    </citation>
    <scope>NUCLEOTIDE SEQUENCE [LARGE SCALE GENOMIC DNA]</scope>
    <source>
        <strain evidence="2 3">HHB12029</strain>
    </source>
</reference>
<feature type="compositionally biased region" description="Polar residues" evidence="1">
    <location>
        <begin position="167"/>
        <end position="182"/>
    </location>
</feature>
<dbReference type="PANTHER" id="PTHR37327">
    <property type="entry name" value="CHROMOSOME 1, WHOLE GENOME SHOTGUN SEQUENCE"/>
    <property type="match status" value="1"/>
</dbReference>
<dbReference type="AlphaFoldDB" id="A0A165NF29"/>
<evidence type="ECO:0000256" key="1">
    <source>
        <dbReference type="SAM" id="MobiDB-lite"/>
    </source>
</evidence>
<evidence type="ECO:0000313" key="2">
    <source>
        <dbReference type="EMBL" id="KZW00652.1"/>
    </source>
</evidence>
<feature type="region of interest" description="Disordered" evidence="1">
    <location>
        <begin position="478"/>
        <end position="542"/>
    </location>
</feature>
<dbReference type="Proteomes" id="UP000077266">
    <property type="component" value="Unassembled WGS sequence"/>
</dbReference>
<feature type="compositionally biased region" description="Pro residues" evidence="1">
    <location>
        <begin position="233"/>
        <end position="246"/>
    </location>
</feature>
<keyword evidence="3" id="KW-1185">Reference proteome</keyword>
<gene>
    <name evidence="2" type="ORF">EXIGLDRAFT_720883</name>
</gene>
<evidence type="ECO:0008006" key="4">
    <source>
        <dbReference type="Google" id="ProtNLM"/>
    </source>
</evidence>
<evidence type="ECO:0000313" key="3">
    <source>
        <dbReference type="Proteomes" id="UP000077266"/>
    </source>
</evidence>
<dbReference type="InParanoid" id="A0A165NF29"/>
<feature type="region of interest" description="Disordered" evidence="1">
    <location>
        <begin position="311"/>
        <end position="465"/>
    </location>
</feature>
<feature type="compositionally biased region" description="Polar residues" evidence="1">
    <location>
        <begin position="368"/>
        <end position="377"/>
    </location>
</feature>
<protein>
    <recommendedName>
        <fullName evidence="4">MIT domain-containing protein</fullName>
    </recommendedName>
</protein>
<feature type="compositionally biased region" description="Low complexity" evidence="1">
    <location>
        <begin position="433"/>
        <end position="459"/>
    </location>
</feature>
<organism evidence="2 3">
    <name type="scientific">Exidia glandulosa HHB12029</name>
    <dbReference type="NCBI Taxonomy" id="1314781"/>
    <lineage>
        <taxon>Eukaryota</taxon>
        <taxon>Fungi</taxon>
        <taxon>Dikarya</taxon>
        <taxon>Basidiomycota</taxon>
        <taxon>Agaricomycotina</taxon>
        <taxon>Agaricomycetes</taxon>
        <taxon>Auriculariales</taxon>
        <taxon>Exidiaceae</taxon>
        <taxon>Exidia</taxon>
    </lineage>
</organism>
<feature type="region of interest" description="Disordered" evidence="1">
    <location>
        <begin position="1"/>
        <end position="39"/>
    </location>
</feature>
<feature type="region of interest" description="Disordered" evidence="1">
    <location>
        <begin position="166"/>
        <end position="288"/>
    </location>
</feature>
<feature type="region of interest" description="Disordered" evidence="1">
    <location>
        <begin position="86"/>
        <end position="105"/>
    </location>
</feature>
<accession>A0A165NF29</accession>
<dbReference type="EMBL" id="KV425899">
    <property type="protein sequence ID" value="KZW00652.1"/>
    <property type="molecule type" value="Genomic_DNA"/>
</dbReference>
<feature type="compositionally biased region" description="Low complexity" evidence="1">
    <location>
        <begin position="384"/>
        <end position="401"/>
    </location>
</feature>
<sequence length="826" mass="88262">MARQQHYDQPGQHSPPRAHQPPATSQSPSARQSTAPSSRRALTHALELAQVAVRLDAQNDDPSGAIYAYARSVSLLNHVMNSVMRGDDDSVRKRSGRRRSSVSARQDEINRLRAIHDTYAERMRILSQIYGIPIIELTPEEAFNPPEQRHEFGEGAESIGTAMLESASAQSPLAAHNPQTQHAAPRAVSVPRNDPYAVSPTTPTPQQQSAPPPAVPAPVQHHHSHSASRISEVPPPRPPPSGPLPSLPGDMGHPASAAPPPLGPLPHPPSFVEPDTPPSGSGTWDFVTSARARAGTGASIAQAASGLGSLLEEPDTARAPVQPGAQRQQYSYAYADDGSAASSQQQRYSPPLPPVPQQRESMPPRPSTPHSASQMTPRQAEPQRPNSGSSRPRARSGSVRSDAPPLPLVGNPSGGSISQRRGNKPPPLPIMSPTPNTTSSGGAPTSSPSSSDHMSPAGSGNVGLGFTNISAPVVRVASSLPPMPHQPNNAVRTRAVSQPGHRPSMPPPAHSFPVDTTQSQPPVPRPPMTPSMSSTPGSQIIPARKASYPSSMLSTPYGSSPTIAQQGSSVSLALAQQQQLANPCMPISPQPNQVPTDPLLKPYHLMHALRQSMTSKTGAYLTRRLHVPHEVWNVVHLGKLNAVSDKVGVVEKLARVLDEVGTASANFCGFGAPTADPSRDEVERWILKLDEWAAVCEDVVLKDGKKLGVGEGFVARKSGGWGNKFARSFEKMTSNGKNMDSSGNYVAMLSRLFMGAGVLESHTKWFLSTPRGAPYGTLSQDLLQQLDMRLRRSSEFFAKVVLTFVIRDLAQLLDRHAKNGEKWLAQ</sequence>
<feature type="compositionally biased region" description="Low complexity" evidence="1">
    <location>
        <begin position="329"/>
        <end position="346"/>
    </location>
</feature>
<name>A0A165NF29_EXIGL</name>
<feature type="compositionally biased region" description="Low complexity" evidence="1">
    <location>
        <begin position="247"/>
        <end position="256"/>
    </location>
</feature>
<feature type="compositionally biased region" description="Pro residues" evidence="1">
    <location>
        <begin position="257"/>
        <end position="277"/>
    </location>
</feature>
<feature type="compositionally biased region" description="Polar residues" evidence="1">
    <location>
        <begin position="22"/>
        <end position="37"/>
    </location>
</feature>
<dbReference type="PANTHER" id="PTHR37327:SF1">
    <property type="entry name" value="MICROTUBULE INTERACTING AND TRANSPORT DOMAIN-CONTAINING PROTEIN"/>
    <property type="match status" value="1"/>
</dbReference>
<proteinExistence type="predicted"/>